<dbReference type="Gene3D" id="3.10.620.30">
    <property type="match status" value="1"/>
</dbReference>
<name>A0A3B0Y259_9ZZZZ</name>
<sequence>MGLRLKKYINGLLYFALIAPGVCSAGLFGYQENVKSDLKMFPQWLSVLEREIKQRAPQGNCESQMLDQCHMRHWMHFLESIRHLSKTEQLSRINIYANKKEYILDIENYGLNDYWATPREFLFNNGDCEDYAFTKMISLKILGFNMQRVRLVVLQDINLRIPHAVLAVDMKNDTFIMDNQVDEVVSHQYILHYVPVYAVNEKKWWMFLPRL</sequence>
<evidence type="ECO:0000256" key="1">
    <source>
        <dbReference type="SAM" id="Phobius"/>
    </source>
</evidence>
<dbReference type="PANTHER" id="PTHR39327:SF1">
    <property type="entry name" value="BLR5470 PROTEIN"/>
    <property type="match status" value="1"/>
</dbReference>
<keyword evidence="1" id="KW-1133">Transmembrane helix</keyword>
<dbReference type="Pfam" id="PF06035">
    <property type="entry name" value="Peptidase_C93"/>
    <property type="match status" value="1"/>
</dbReference>
<gene>
    <name evidence="2" type="ORF">MNBD_GAMMA09-1792</name>
</gene>
<reference evidence="2" key="1">
    <citation type="submission" date="2018-06" db="EMBL/GenBank/DDBJ databases">
        <authorList>
            <person name="Zhirakovskaya E."/>
        </authorList>
    </citation>
    <scope>NUCLEOTIDE SEQUENCE</scope>
</reference>
<organism evidence="2">
    <name type="scientific">hydrothermal vent metagenome</name>
    <dbReference type="NCBI Taxonomy" id="652676"/>
    <lineage>
        <taxon>unclassified sequences</taxon>
        <taxon>metagenomes</taxon>
        <taxon>ecological metagenomes</taxon>
    </lineage>
</organism>
<dbReference type="InterPro" id="IPR010319">
    <property type="entry name" value="Transglutaminase-like_Cys_pept"/>
</dbReference>
<keyword evidence="1" id="KW-0812">Transmembrane</keyword>
<accession>A0A3B0Y259</accession>
<dbReference type="AlphaFoldDB" id="A0A3B0Y259"/>
<evidence type="ECO:0008006" key="3">
    <source>
        <dbReference type="Google" id="ProtNLM"/>
    </source>
</evidence>
<dbReference type="PANTHER" id="PTHR39327">
    <property type="match status" value="1"/>
</dbReference>
<dbReference type="EMBL" id="UOFI01000116">
    <property type="protein sequence ID" value="VAW68209.1"/>
    <property type="molecule type" value="Genomic_DNA"/>
</dbReference>
<proteinExistence type="predicted"/>
<protein>
    <recommendedName>
        <fullName evidence="3">FIGfam010717</fullName>
    </recommendedName>
</protein>
<evidence type="ECO:0000313" key="2">
    <source>
        <dbReference type="EMBL" id="VAW68209.1"/>
    </source>
</evidence>
<feature type="transmembrane region" description="Helical" evidence="1">
    <location>
        <begin position="12"/>
        <end position="30"/>
    </location>
</feature>
<keyword evidence="1" id="KW-0472">Membrane</keyword>